<evidence type="ECO:0000313" key="2">
    <source>
        <dbReference type="EMBL" id="MPD04580.1"/>
    </source>
</evidence>
<dbReference type="Proteomes" id="UP000324222">
    <property type="component" value="Unassembled WGS sequence"/>
</dbReference>
<proteinExistence type="predicted"/>
<sequence length="74" mass="8380">MGLRSNLYRGDVSIRRVPPSPLQRYSEARPWLLTGRSSSSLLLFTKAEGRLPLEEEEENKEKEDEEEATGASSE</sequence>
<protein>
    <submittedName>
        <fullName evidence="2">Uncharacterized protein</fullName>
    </submittedName>
</protein>
<reference evidence="2 3" key="1">
    <citation type="submission" date="2019-05" db="EMBL/GenBank/DDBJ databases">
        <title>Another draft genome of Portunus trituberculatus and its Hox gene families provides insights of decapod evolution.</title>
        <authorList>
            <person name="Jeong J.-H."/>
            <person name="Song I."/>
            <person name="Kim S."/>
            <person name="Choi T."/>
            <person name="Kim D."/>
            <person name="Ryu S."/>
            <person name="Kim W."/>
        </authorList>
    </citation>
    <scope>NUCLEOTIDE SEQUENCE [LARGE SCALE GENOMIC DNA]</scope>
    <source>
        <tissue evidence="2">Muscle</tissue>
    </source>
</reference>
<dbReference type="EMBL" id="VSRR010141697">
    <property type="protein sequence ID" value="MPD04580.1"/>
    <property type="molecule type" value="Genomic_DNA"/>
</dbReference>
<evidence type="ECO:0000313" key="3">
    <source>
        <dbReference type="Proteomes" id="UP000324222"/>
    </source>
</evidence>
<accession>A0A5B7KBL5</accession>
<dbReference type="AlphaFoldDB" id="A0A5B7KBL5"/>
<feature type="compositionally biased region" description="Acidic residues" evidence="1">
    <location>
        <begin position="54"/>
        <end position="68"/>
    </location>
</feature>
<name>A0A5B7KBL5_PORTR</name>
<comment type="caution">
    <text evidence="2">The sequence shown here is derived from an EMBL/GenBank/DDBJ whole genome shotgun (WGS) entry which is preliminary data.</text>
</comment>
<evidence type="ECO:0000256" key="1">
    <source>
        <dbReference type="SAM" id="MobiDB-lite"/>
    </source>
</evidence>
<gene>
    <name evidence="2" type="ORF">E2C01_100274</name>
</gene>
<keyword evidence="3" id="KW-1185">Reference proteome</keyword>
<organism evidence="2 3">
    <name type="scientific">Portunus trituberculatus</name>
    <name type="common">Swimming crab</name>
    <name type="synonym">Neptunus trituberculatus</name>
    <dbReference type="NCBI Taxonomy" id="210409"/>
    <lineage>
        <taxon>Eukaryota</taxon>
        <taxon>Metazoa</taxon>
        <taxon>Ecdysozoa</taxon>
        <taxon>Arthropoda</taxon>
        <taxon>Crustacea</taxon>
        <taxon>Multicrustacea</taxon>
        <taxon>Malacostraca</taxon>
        <taxon>Eumalacostraca</taxon>
        <taxon>Eucarida</taxon>
        <taxon>Decapoda</taxon>
        <taxon>Pleocyemata</taxon>
        <taxon>Brachyura</taxon>
        <taxon>Eubrachyura</taxon>
        <taxon>Portunoidea</taxon>
        <taxon>Portunidae</taxon>
        <taxon>Portuninae</taxon>
        <taxon>Portunus</taxon>
    </lineage>
</organism>
<feature type="region of interest" description="Disordered" evidence="1">
    <location>
        <begin position="48"/>
        <end position="74"/>
    </location>
</feature>